<dbReference type="AlphaFoldDB" id="A0A6N6N3I1"/>
<evidence type="ECO:0000256" key="2">
    <source>
        <dbReference type="ARBA" id="ARBA00023015"/>
    </source>
</evidence>
<accession>A0A6N6N3I1</accession>
<dbReference type="SUPFAM" id="SSF53850">
    <property type="entry name" value="Periplasmic binding protein-like II"/>
    <property type="match status" value="1"/>
</dbReference>
<dbReference type="Proteomes" id="UP000438699">
    <property type="component" value="Unassembled WGS sequence"/>
</dbReference>
<keyword evidence="4" id="KW-0804">Transcription</keyword>
<sequence length="306" mass="34066">METRHLKYFVAVAEELHFGKAAKRLHISQPPLSQQIMKFEEDLGVPLFLRDRRSVRLTAAGESLLRDAHSILGAMERARRNLSAAAGGERGRLSLGYIGPALNTALPEVIRRFRGAYPNVRFDLQQMGTNEQLDALRAQTIDAGVVRLFRHNTDGLETMLFHQEAYAVVAPEDHPLAGRDCVDLSELEGQPLITFPRSVHPPLYDEWMRIFASHGFMPDIVQEVETKNAAQALAAAGMGIAIVPESLSSEARRGVRFLTLNGEYPTLEIHVATRRGDISPATRNLLQIVRAIMGATMRETGRENRL</sequence>
<dbReference type="PROSITE" id="PS50931">
    <property type="entry name" value="HTH_LYSR"/>
    <property type="match status" value="1"/>
</dbReference>
<dbReference type="InterPro" id="IPR036388">
    <property type="entry name" value="WH-like_DNA-bd_sf"/>
</dbReference>
<evidence type="ECO:0000313" key="6">
    <source>
        <dbReference type="EMBL" id="KAB1441633.1"/>
    </source>
</evidence>
<name>A0A6N6N3I1_9BACT</name>
<dbReference type="InterPro" id="IPR000847">
    <property type="entry name" value="LysR_HTH_N"/>
</dbReference>
<dbReference type="FunFam" id="1.10.10.10:FF:000001">
    <property type="entry name" value="LysR family transcriptional regulator"/>
    <property type="match status" value="1"/>
</dbReference>
<dbReference type="InterPro" id="IPR005119">
    <property type="entry name" value="LysR_subst-bd"/>
</dbReference>
<keyword evidence="7" id="KW-1185">Reference proteome</keyword>
<proteinExistence type="inferred from homology"/>
<dbReference type="Pfam" id="PF00126">
    <property type="entry name" value="HTH_1"/>
    <property type="match status" value="1"/>
</dbReference>
<dbReference type="RefSeq" id="WP_151150726.1">
    <property type="nucleotide sequence ID" value="NZ_WAIE01000003.1"/>
</dbReference>
<dbReference type="InterPro" id="IPR036390">
    <property type="entry name" value="WH_DNA-bd_sf"/>
</dbReference>
<dbReference type="CDD" id="cd08414">
    <property type="entry name" value="PBP2_LTTR_aromatics_like"/>
    <property type="match status" value="1"/>
</dbReference>
<dbReference type="OrthoDB" id="5317428at2"/>
<evidence type="ECO:0000256" key="3">
    <source>
        <dbReference type="ARBA" id="ARBA00023125"/>
    </source>
</evidence>
<dbReference type="PANTHER" id="PTHR30346:SF0">
    <property type="entry name" value="HCA OPERON TRANSCRIPTIONAL ACTIVATOR HCAR"/>
    <property type="match status" value="1"/>
</dbReference>
<dbReference type="PANTHER" id="PTHR30346">
    <property type="entry name" value="TRANSCRIPTIONAL DUAL REGULATOR HCAR-RELATED"/>
    <property type="match status" value="1"/>
</dbReference>
<dbReference type="GO" id="GO:0003700">
    <property type="term" value="F:DNA-binding transcription factor activity"/>
    <property type="evidence" value="ECO:0007669"/>
    <property type="project" value="InterPro"/>
</dbReference>
<evidence type="ECO:0000256" key="1">
    <source>
        <dbReference type="ARBA" id="ARBA00009437"/>
    </source>
</evidence>
<dbReference type="PRINTS" id="PR00039">
    <property type="entry name" value="HTHLYSR"/>
</dbReference>
<dbReference type="GO" id="GO:0032993">
    <property type="term" value="C:protein-DNA complex"/>
    <property type="evidence" value="ECO:0007669"/>
    <property type="project" value="TreeGrafter"/>
</dbReference>
<dbReference type="Gene3D" id="1.10.10.10">
    <property type="entry name" value="Winged helix-like DNA-binding domain superfamily/Winged helix DNA-binding domain"/>
    <property type="match status" value="1"/>
</dbReference>
<dbReference type="Pfam" id="PF03466">
    <property type="entry name" value="LysR_substrate"/>
    <property type="match status" value="1"/>
</dbReference>
<feature type="domain" description="HTH lysR-type" evidence="5">
    <location>
        <begin position="1"/>
        <end position="58"/>
    </location>
</feature>
<protein>
    <submittedName>
        <fullName evidence="6">LysR family transcriptional regulator</fullName>
    </submittedName>
</protein>
<evidence type="ECO:0000256" key="4">
    <source>
        <dbReference type="ARBA" id="ARBA00023163"/>
    </source>
</evidence>
<comment type="similarity">
    <text evidence="1">Belongs to the LysR transcriptional regulatory family.</text>
</comment>
<organism evidence="6 7">
    <name type="scientific">Pseudodesulfovibrio senegalensis</name>
    <dbReference type="NCBI Taxonomy" id="1721087"/>
    <lineage>
        <taxon>Bacteria</taxon>
        <taxon>Pseudomonadati</taxon>
        <taxon>Thermodesulfobacteriota</taxon>
        <taxon>Desulfovibrionia</taxon>
        <taxon>Desulfovibrionales</taxon>
        <taxon>Desulfovibrionaceae</taxon>
    </lineage>
</organism>
<dbReference type="EMBL" id="WAIE01000003">
    <property type="protein sequence ID" value="KAB1441633.1"/>
    <property type="molecule type" value="Genomic_DNA"/>
</dbReference>
<keyword evidence="3" id="KW-0238">DNA-binding</keyword>
<evidence type="ECO:0000259" key="5">
    <source>
        <dbReference type="PROSITE" id="PS50931"/>
    </source>
</evidence>
<comment type="caution">
    <text evidence="6">The sequence shown here is derived from an EMBL/GenBank/DDBJ whole genome shotgun (WGS) entry which is preliminary data.</text>
</comment>
<dbReference type="Gene3D" id="3.40.190.10">
    <property type="entry name" value="Periplasmic binding protein-like II"/>
    <property type="match status" value="2"/>
</dbReference>
<reference evidence="6 7" key="1">
    <citation type="journal article" date="2017" name="Int. J. Syst. Evol. Microbiol.">
        <title>Desulfovibrio senegalensis sp. nov., a mesophilic sulfate reducer isolated from marine sediment.</title>
        <authorList>
            <person name="Thioye A."/>
            <person name="Gam Z.B.A."/>
            <person name="Mbengue M."/>
            <person name="Cayol J.L."/>
            <person name="Joseph-Bartoli M."/>
            <person name="Toure-Kane C."/>
            <person name="Labat M."/>
        </authorList>
    </citation>
    <scope>NUCLEOTIDE SEQUENCE [LARGE SCALE GENOMIC DNA]</scope>
    <source>
        <strain evidence="6 7">DSM 101509</strain>
    </source>
</reference>
<dbReference type="SUPFAM" id="SSF46785">
    <property type="entry name" value="Winged helix' DNA-binding domain"/>
    <property type="match status" value="1"/>
</dbReference>
<keyword evidence="2" id="KW-0805">Transcription regulation</keyword>
<evidence type="ECO:0000313" key="7">
    <source>
        <dbReference type="Proteomes" id="UP000438699"/>
    </source>
</evidence>
<dbReference type="GO" id="GO:0003677">
    <property type="term" value="F:DNA binding"/>
    <property type="evidence" value="ECO:0007669"/>
    <property type="project" value="UniProtKB-KW"/>
</dbReference>
<gene>
    <name evidence="6" type="ORF">F8A88_08510</name>
</gene>